<evidence type="ECO:0000313" key="1">
    <source>
        <dbReference type="EMBL" id="KAJ7538347.1"/>
    </source>
</evidence>
<dbReference type="EMBL" id="CM055102">
    <property type="protein sequence ID" value="KAJ7538347.1"/>
    <property type="molecule type" value="Genomic_DNA"/>
</dbReference>
<accession>A0ACC2C8I9</accession>
<sequence>MANESVLKTIHPSDVKDLKFLIDSTRPNAVPEAYIQPLKYRPAKSDRASSTRHDTIPVVDLAKLKNGLRQDVISAIGSACEEWGFFQIINHGFSPLTGQRMLEATEKFFNLPVEDRMAYFSLDMTKPLRYGTSHNPTYDSALQWRDYMYLPCKLAEENVQTWPAVYRKEALDYVKEMNNLKEMLLELMSESLHLAPSTLRNVLGPDMLHNMVLNYYPACPQPDLTIGFREHSDKSTITILLQDGIGGLEVHHKDCWVPLQPLKDALLVNLGDVMEILSNGRYKSIAHRVTVNSNSKRLSIGSFYNVAYNAIIAPLPHCVDETHPLAFKEVMFMDFFKKFVSRDLDGKNALDYVRITSMEEPYSSK</sequence>
<dbReference type="Proteomes" id="UP001162992">
    <property type="component" value="Chromosome 11"/>
</dbReference>
<evidence type="ECO:0000313" key="2">
    <source>
        <dbReference type="Proteomes" id="UP001162992"/>
    </source>
</evidence>
<proteinExistence type="predicted"/>
<organism evidence="1 2">
    <name type="scientific">Diphasiastrum complanatum</name>
    <name type="common">Issler's clubmoss</name>
    <name type="synonym">Lycopodium complanatum</name>
    <dbReference type="NCBI Taxonomy" id="34168"/>
    <lineage>
        <taxon>Eukaryota</taxon>
        <taxon>Viridiplantae</taxon>
        <taxon>Streptophyta</taxon>
        <taxon>Embryophyta</taxon>
        <taxon>Tracheophyta</taxon>
        <taxon>Lycopodiopsida</taxon>
        <taxon>Lycopodiales</taxon>
        <taxon>Lycopodiaceae</taxon>
        <taxon>Lycopodioideae</taxon>
        <taxon>Diphasiastrum</taxon>
    </lineage>
</organism>
<keyword evidence="2" id="KW-1185">Reference proteome</keyword>
<comment type="caution">
    <text evidence="1">The sequence shown here is derived from an EMBL/GenBank/DDBJ whole genome shotgun (WGS) entry which is preliminary data.</text>
</comment>
<name>A0ACC2C8I9_DIPCM</name>
<reference evidence="2" key="1">
    <citation type="journal article" date="2024" name="Proc. Natl. Acad. Sci. U.S.A.">
        <title>Extraordinary preservation of gene collinearity over three hundred million years revealed in homosporous lycophytes.</title>
        <authorList>
            <person name="Li C."/>
            <person name="Wickell D."/>
            <person name="Kuo L.Y."/>
            <person name="Chen X."/>
            <person name="Nie B."/>
            <person name="Liao X."/>
            <person name="Peng D."/>
            <person name="Ji J."/>
            <person name="Jenkins J."/>
            <person name="Williams M."/>
            <person name="Shu S."/>
            <person name="Plott C."/>
            <person name="Barry K."/>
            <person name="Rajasekar S."/>
            <person name="Grimwood J."/>
            <person name="Han X."/>
            <person name="Sun S."/>
            <person name="Hou Z."/>
            <person name="He W."/>
            <person name="Dai G."/>
            <person name="Sun C."/>
            <person name="Schmutz J."/>
            <person name="Leebens-Mack J.H."/>
            <person name="Li F.W."/>
            <person name="Wang L."/>
        </authorList>
    </citation>
    <scope>NUCLEOTIDE SEQUENCE [LARGE SCALE GENOMIC DNA]</scope>
    <source>
        <strain evidence="2">cv. PW_Plant_1</strain>
    </source>
</reference>
<gene>
    <name evidence="1" type="ORF">O6H91_11G044300</name>
</gene>
<protein>
    <submittedName>
        <fullName evidence="1">Uncharacterized protein</fullName>
    </submittedName>
</protein>